<dbReference type="AlphaFoldDB" id="A0A507B7T2"/>
<evidence type="ECO:0000313" key="3">
    <source>
        <dbReference type="EMBL" id="TPX12828.1"/>
    </source>
</evidence>
<dbReference type="GeneID" id="41974155"/>
<accession>A0A507B7T2</accession>
<dbReference type="OrthoDB" id="10071171at2759"/>
<dbReference type="Pfam" id="PF13472">
    <property type="entry name" value="Lipase_GDSL_2"/>
    <property type="match status" value="1"/>
</dbReference>
<gene>
    <name evidence="3" type="ORF">E0L32_006708</name>
</gene>
<keyword evidence="4" id="KW-1185">Reference proteome</keyword>
<dbReference type="EMBL" id="SKBQ01000039">
    <property type="protein sequence ID" value="TPX12828.1"/>
    <property type="molecule type" value="Genomic_DNA"/>
</dbReference>
<dbReference type="PANTHER" id="PTHR43784:SF2">
    <property type="entry name" value="GDSL-LIKE LIPASE_ACYLHYDROLASE, PUTATIVE (AFU_ORTHOLOGUE AFUA_2G00820)-RELATED"/>
    <property type="match status" value="1"/>
</dbReference>
<evidence type="ECO:0000256" key="1">
    <source>
        <dbReference type="SAM" id="SignalP"/>
    </source>
</evidence>
<dbReference type="CDD" id="cd01830">
    <property type="entry name" value="XynE_like"/>
    <property type="match status" value="1"/>
</dbReference>
<dbReference type="InParanoid" id="A0A507B7T2"/>
<proteinExistence type="predicted"/>
<dbReference type="STRING" id="1093900.A0A507B7T2"/>
<evidence type="ECO:0000313" key="4">
    <source>
        <dbReference type="Proteomes" id="UP000319257"/>
    </source>
</evidence>
<reference evidence="3 4" key="1">
    <citation type="submission" date="2019-06" db="EMBL/GenBank/DDBJ databases">
        <title>Draft genome sequence of the filamentous fungus Phialemoniopsis curvata isolated from diesel fuel.</title>
        <authorList>
            <person name="Varaljay V.A."/>
            <person name="Lyon W.J."/>
            <person name="Crouch A.L."/>
            <person name="Drake C.E."/>
            <person name="Hollomon J.M."/>
            <person name="Nadeau L.J."/>
            <person name="Nunn H.S."/>
            <person name="Stevenson B.S."/>
            <person name="Bojanowski C.L."/>
            <person name="Crookes-Goodson W.J."/>
        </authorList>
    </citation>
    <scope>NUCLEOTIDE SEQUENCE [LARGE SCALE GENOMIC DNA]</scope>
    <source>
        <strain evidence="3 4">D216</strain>
    </source>
</reference>
<name>A0A507B7T2_9PEZI</name>
<dbReference type="Proteomes" id="UP000319257">
    <property type="component" value="Unassembled WGS sequence"/>
</dbReference>
<dbReference type="PROSITE" id="PS51257">
    <property type="entry name" value="PROKAR_LIPOPROTEIN"/>
    <property type="match status" value="1"/>
</dbReference>
<protein>
    <recommendedName>
        <fullName evidence="2">SGNH hydrolase-type esterase domain-containing protein</fullName>
    </recommendedName>
</protein>
<dbReference type="RefSeq" id="XP_030994539.1">
    <property type="nucleotide sequence ID" value="XM_031141371.1"/>
</dbReference>
<evidence type="ECO:0000259" key="2">
    <source>
        <dbReference type="Pfam" id="PF13472"/>
    </source>
</evidence>
<dbReference type="InterPro" id="IPR013830">
    <property type="entry name" value="SGNH_hydro"/>
</dbReference>
<dbReference type="PANTHER" id="PTHR43784">
    <property type="entry name" value="GDSL-LIKE LIPASE/ACYLHYDROLASE, PUTATIVE (AFU_ORTHOLOGUE AFUA_2G00820)-RELATED"/>
    <property type="match status" value="1"/>
</dbReference>
<dbReference type="InterPro" id="IPR036514">
    <property type="entry name" value="SGNH_hydro_sf"/>
</dbReference>
<feature type="signal peptide" evidence="1">
    <location>
        <begin position="1"/>
        <end position="27"/>
    </location>
</feature>
<comment type="caution">
    <text evidence="3">The sequence shown here is derived from an EMBL/GenBank/DDBJ whole genome shotgun (WGS) entry which is preliminary data.</text>
</comment>
<sequence length="443" mass="46249">MVFLRNMLPSAAFVQVGLLLLSACVQSAPASSGLAVDTRQAGDDGHWVATWTSMPQLVEPDNMPPVPFRGGTTLKDATLRQTLHMSIGAPRIRVQISNTFGGSDLPITAASLALPTGGKAGVGGIDTSTLTALTFDGGKASTTVPRGKVVYSDPVDFKVAPESMLTVSLYSQAGQQGSSITGHPGSRTTSWMQQGNHVNASSVAGTSTKHWYWVSVVEAWAPLDSSAFVILGDSITDGRGSIDDANNRWPDLLLARMQKSPATAKIGVNNQAAGGNRVLQDGLGPSLVSRYKRDAIGQQGVKWVMVFEGVNDIGTAGADAGSQSRVGDQLIAALKRIAADCRAAGLRVFAATITPFGGSGQSYSSPVREQTRQKVNQWILTSGTFDAVVDFGKMLGSGGSATSSQLASQYDGGDHLHPNVAGYQHLADQFPLEIFAGNSTASA</sequence>
<keyword evidence="1" id="KW-0732">Signal</keyword>
<dbReference type="InterPro" id="IPR053140">
    <property type="entry name" value="GDSL_Rv0518-like"/>
</dbReference>
<dbReference type="Gene3D" id="3.40.50.1110">
    <property type="entry name" value="SGNH hydrolase"/>
    <property type="match status" value="1"/>
</dbReference>
<feature type="chain" id="PRO_5021247167" description="SGNH hydrolase-type esterase domain-containing protein" evidence="1">
    <location>
        <begin position="28"/>
        <end position="443"/>
    </location>
</feature>
<feature type="domain" description="SGNH hydrolase-type esterase" evidence="2">
    <location>
        <begin position="230"/>
        <end position="424"/>
    </location>
</feature>
<organism evidence="3 4">
    <name type="scientific">Thyridium curvatum</name>
    <dbReference type="NCBI Taxonomy" id="1093900"/>
    <lineage>
        <taxon>Eukaryota</taxon>
        <taxon>Fungi</taxon>
        <taxon>Dikarya</taxon>
        <taxon>Ascomycota</taxon>
        <taxon>Pezizomycotina</taxon>
        <taxon>Sordariomycetes</taxon>
        <taxon>Sordariomycetidae</taxon>
        <taxon>Thyridiales</taxon>
        <taxon>Thyridiaceae</taxon>
        <taxon>Thyridium</taxon>
    </lineage>
</organism>
<dbReference type="SUPFAM" id="SSF52266">
    <property type="entry name" value="SGNH hydrolase"/>
    <property type="match status" value="1"/>
</dbReference>